<protein>
    <submittedName>
        <fullName evidence="1">Uncharacterized protein</fullName>
    </submittedName>
</protein>
<name>A0ABP7C1F2_9ACTN</name>
<comment type="caution">
    <text evidence="1">The sequence shown here is derived from an EMBL/GenBank/DDBJ whole genome shotgun (WGS) entry which is preliminary data.</text>
</comment>
<sequence>MNGGPAHGSNQSILIPDYRGILAVDAEGFTELSSVEHEVVVPLIQGILKSSLERAGLAKVWKDREFPQGRGDGYVFGFNPSKMPLVIDPWLRELQNVLSEDTASPIPIRLRVSLHIGPLPVNGVEHDGNGTPRNDTHRLLNADQLKTIMAAASPHVTRVAAILSDRCYEDAVLSGRTLHPDHFISVSATVRGKSFQQQAWIHLPAPSGNLFDRCFFGEPGPSDPPPSSAPDKPSWQVQEINKVTRGNLNTGIIHGDQAITYRG</sequence>
<dbReference type="Proteomes" id="UP001500902">
    <property type="component" value="Unassembled WGS sequence"/>
</dbReference>
<organism evidence="1 2">
    <name type="scientific">Nonomuraea antimicrobica</name>
    <dbReference type="NCBI Taxonomy" id="561173"/>
    <lineage>
        <taxon>Bacteria</taxon>
        <taxon>Bacillati</taxon>
        <taxon>Actinomycetota</taxon>
        <taxon>Actinomycetes</taxon>
        <taxon>Streptosporangiales</taxon>
        <taxon>Streptosporangiaceae</taxon>
        <taxon>Nonomuraea</taxon>
    </lineage>
</organism>
<keyword evidence="2" id="KW-1185">Reference proteome</keyword>
<proteinExistence type="predicted"/>
<accession>A0ABP7C1F2</accession>
<gene>
    <name evidence="1" type="ORF">GCM10022224_041840</name>
</gene>
<dbReference type="RefSeq" id="WP_344880309.1">
    <property type="nucleotide sequence ID" value="NZ_BAAAZP010000081.1"/>
</dbReference>
<evidence type="ECO:0000313" key="1">
    <source>
        <dbReference type="EMBL" id="GAA3673214.1"/>
    </source>
</evidence>
<reference evidence="2" key="1">
    <citation type="journal article" date="2019" name="Int. J. Syst. Evol. Microbiol.">
        <title>The Global Catalogue of Microorganisms (GCM) 10K type strain sequencing project: providing services to taxonomists for standard genome sequencing and annotation.</title>
        <authorList>
            <consortium name="The Broad Institute Genomics Platform"/>
            <consortium name="The Broad Institute Genome Sequencing Center for Infectious Disease"/>
            <person name="Wu L."/>
            <person name="Ma J."/>
        </authorList>
    </citation>
    <scope>NUCLEOTIDE SEQUENCE [LARGE SCALE GENOMIC DNA]</scope>
    <source>
        <strain evidence="2">JCM 16904</strain>
    </source>
</reference>
<evidence type="ECO:0000313" key="2">
    <source>
        <dbReference type="Proteomes" id="UP001500902"/>
    </source>
</evidence>
<dbReference type="EMBL" id="BAAAZP010000081">
    <property type="protein sequence ID" value="GAA3673214.1"/>
    <property type="molecule type" value="Genomic_DNA"/>
</dbReference>